<evidence type="ECO:0000313" key="6">
    <source>
        <dbReference type="EMBL" id="CAI9099860.1"/>
    </source>
</evidence>
<dbReference type="Gene3D" id="3.30.559.10">
    <property type="entry name" value="Chloramphenicol acetyltransferase-like domain"/>
    <property type="match status" value="2"/>
</dbReference>
<evidence type="ECO:0000256" key="1">
    <source>
        <dbReference type="ARBA" id="ARBA00009861"/>
    </source>
</evidence>
<comment type="subunit">
    <text evidence="2">Monomer.</text>
</comment>
<sequence>MEAGAKIEIMSREFVKPSTPTPEEKRELKLSFLDQLQGLTFIPFLFFYQNEQPGAESKSETTTTTLRLKQSLSECLTKFYPLAGQLNPDDHHVSVKCDDSGVLFIEAKLDVSLSEAVQNPSLESFAQYLPFEPLSNDVTLLGSYPKNEILLAVQITWFRCGGNAIGVCISHRVADFTSLITFMNSWAALNRGDSTCPKSSTLVPDFDAGRNLFPAPEIPICPPQIDVLGKEKYVYKKLVFSKEKISELKQLAIAASSSSSSSSSSVLKDPTRVEVISAFIWNHLINVARAKDQAVGGNDDKTMFRIWNSVNVRTRISSLNSSSSSSSNDFPFGNFSILAIASFTPPDEITAGNPDYYRDLVQLTGESMRKVDEDYIFNYALPFMKILASGSAELEVDMQKPTMKISDRVITSWCRFPIYEVDFGWGKPVSVGPASSKAPAPGVLLFGTRCDDGIEAVLTVLEDELSLLPDKFLSLATINFF</sequence>
<evidence type="ECO:0000256" key="3">
    <source>
        <dbReference type="ARBA" id="ARBA00022589"/>
    </source>
</evidence>
<evidence type="ECO:0000256" key="2">
    <source>
        <dbReference type="ARBA" id="ARBA00011245"/>
    </source>
</evidence>
<protein>
    <submittedName>
        <fullName evidence="6">OLC1v1036742C1</fullName>
    </submittedName>
</protein>
<reference evidence="6" key="1">
    <citation type="submission" date="2023-03" db="EMBL/GenBank/DDBJ databases">
        <authorList>
            <person name="Julca I."/>
        </authorList>
    </citation>
    <scope>NUCLEOTIDE SEQUENCE</scope>
</reference>
<comment type="similarity">
    <text evidence="1">Belongs to the plant acyltransferase family.</text>
</comment>
<dbReference type="PANTHER" id="PTHR31623">
    <property type="entry name" value="F21J9.9"/>
    <property type="match status" value="1"/>
</dbReference>
<proteinExistence type="inferred from homology"/>
<organism evidence="6 7">
    <name type="scientific">Oldenlandia corymbosa var. corymbosa</name>
    <dbReference type="NCBI Taxonomy" id="529605"/>
    <lineage>
        <taxon>Eukaryota</taxon>
        <taxon>Viridiplantae</taxon>
        <taxon>Streptophyta</taxon>
        <taxon>Embryophyta</taxon>
        <taxon>Tracheophyta</taxon>
        <taxon>Spermatophyta</taxon>
        <taxon>Magnoliopsida</taxon>
        <taxon>eudicotyledons</taxon>
        <taxon>Gunneridae</taxon>
        <taxon>Pentapetalae</taxon>
        <taxon>asterids</taxon>
        <taxon>lamiids</taxon>
        <taxon>Gentianales</taxon>
        <taxon>Rubiaceae</taxon>
        <taxon>Rubioideae</taxon>
        <taxon>Spermacoceae</taxon>
        <taxon>Hedyotis-Oldenlandia complex</taxon>
        <taxon>Oldenlandia</taxon>
    </lineage>
</organism>
<accession>A0AAV1CWT0</accession>
<keyword evidence="3" id="KW-0017">Alkaloid metabolism</keyword>
<evidence type="ECO:0000256" key="4">
    <source>
        <dbReference type="ARBA" id="ARBA00022679"/>
    </source>
</evidence>
<dbReference type="PANTHER" id="PTHR31623:SF110">
    <property type="entry name" value="VINORINE SYNTHASE-LIKE"/>
    <property type="match status" value="1"/>
</dbReference>
<evidence type="ECO:0000313" key="7">
    <source>
        <dbReference type="Proteomes" id="UP001161247"/>
    </source>
</evidence>
<dbReference type="Proteomes" id="UP001161247">
    <property type="component" value="Chromosome 3"/>
</dbReference>
<dbReference type="EMBL" id="OX459120">
    <property type="protein sequence ID" value="CAI9099860.1"/>
    <property type="molecule type" value="Genomic_DNA"/>
</dbReference>
<dbReference type="GO" id="GO:0009820">
    <property type="term" value="P:alkaloid metabolic process"/>
    <property type="evidence" value="ECO:0007669"/>
    <property type="project" value="UniProtKB-KW"/>
</dbReference>
<name>A0AAV1CWT0_OLDCO</name>
<dbReference type="GO" id="GO:0016746">
    <property type="term" value="F:acyltransferase activity"/>
    <property type="evidence" value="ECO:0007669"/>
    <property type="project" value="UniProtKB-KW"/>
</dbReference>
<dbReference type="InterPro" id="IPR023213">
    <property type="entry name" value="CAT-like_dom_sf"/>
</dbReference>
<keyword evidence="7" id="KW-1185">Reference proteome</keyword>
<evidence type="ECO:0000256" key="5">
    <source>
        <dbReference type="ARBA" id="ARBA00023315"/>
    </source>
</evidence>
<gene>
    <name evidence="6" type="ORF">OLC1_LOCUS9800</name>
</gene>
<dbReference type="AlphaFoldDB" id="A0AAV1CWT0"/>
<keyword evidence="4" id="KW-0808">Transferase</keyword>
<dbReference type="Pfam" id="PF02458">
    <property type="entry name" value="Transferase"/>
    <property type="match status" value="1"/>
</dbReference>
<keyword evidence="5" id="KW-0012">Acyltransferase</keyword>